<dbReference type="Pfam" id="PF18998">
    <property type="entry name" value="Flg_new_2"/>
    <property type="match status" value="2"/>
</dbReference>
<name>A0A0G0BHA1_9BACT</name>
<protein>
    <recommendedName>
        <fullName evidence="1">Bacterial repeat domain-containing protein</fullName>
    </recommendedName>
</protein>
<comment type="caution">
    <text evidence="2">The sequence shown here is derived from an EMBL/GenBank/DDBJ whole genome shotgun (WGS) entry which is preliminary data.</text>
</comment>
<reference evidence="2 3" key="1">
    <citation type="journal article" date="2015" name="Nature">
        <title>rRNA introns, odd ribosomes, and small enigmatic genomes across a large radiation of phyla.</title>
        <authorList>
            <person name="Brown C.T."/>
            <person name="Hug L.A."/>
            <person name="Thomas B.C."/>
            <person name="Sharon I."/>
            <person name="Castelle C.J."/>
            <person name="Singh A."/>
            <person name="Wilkins M.J."/>
            <person name="Williams K.H."/>
            <person name="Banfield J.F."/>
        </authorList>
    </citation>
    <scope>NUCLEOTIDE SEQUENCE [LARGE SCALE GENOMIC DNA]</scope>
</reference>
<gene>
    <name evidence="2" type="ORF">UR19_C0003G0253</name>
</gene>
<evidence type="ECO:0000313" key="2">
    <source>
        <dbReference type="EMBL" id="KKP30417.1"/>
    </source>
</evidence>
<feature type="domain" description="Bacterial repeat" evidence="1">
    <location>
        <begin position="92"/>
        <end position="166"/>
    </location>
</feature>
<proteinExistence type="predicted"/>
<evidence type="ECO:0000313" key="3">
    <source>
        <dbReference type="Proteomes" id="UP000034934"/>
    </source>
</evidence>
<evidence type="ECO:0000259" key="1">
    <source>
        <dbReference type="Pfam" id="PF18998"/>
    </source>
</evidence>
<dbReference type="EMBL" id="LBOG01000003">
    <property type="protein sequence ID" value="KKP30417.1"/>
    <property type="molecule type" value="Genomic_DNA"/>
</dbReference>
<dbReference type="InterPro" id="IPR044060">
    <property type="entry name" value="Bacterial_rp_domain"/>
</dbReference>
<feature type="domain" description="Bacterial repeat" evidence="1">
    <location>
        <begin position="16"/>
        <end position="86"/>
    </location>
</feature>
<sequence length="197" mass="19900">MTTAKNVTATFTPNTYTVTATAGTGGTIFPSSKSVNYGSTATFTVTSNEGYSIGSVSGCNGTLNGSTYTTGAITSSCTVSATFTLNKYSLTVTKAGTGAGTVISNPSGINCGTNCTLSFNYNTSVVLTPTPSTGSVFSGWSGDSDCYDGSVVMTSNKSCTATFTLNKYLLTVTKSGTGTVSSDPTGISCGSDCRSMY</sequence>
<accession>A0A0G0BHA1</accession>
<dbReference type="Proteomes" id="UP000034934">
    <property type="component" value="Unassembled WGS sequence"/>
</dbReference>
<dbReference type="AlphaFoldDB" id="A0A0G0BHA1"/>
<organism evidence="2 3">
    <name type="scientific">Candidatus Nomurabacteria bacterium GW2011_GWF1_31_48</name>
    <dbReference type="NCBI Taxonomy" id="1618767"/>
    <lineage>
        <taxon>Bacteria</taxon>
        <taxon>Candidatus Nomuraibacteriota</taxon>
    </lineage>
</organism>